<dbReference type="AlphaFoldDB" id="A0A0F9LT76"/>
<sequence length="626" mass="72240">MNERIADLAEILRKSHPRQLDYEADQTYCPICGLELRCYKTKFKDVIDVNLGRFEAREILKVCTKHKYMVIDSKKHVSSFGSSELARLVASGSRHSYDLMVNVGLWRFQKCRQIREIEEELIDEYGLHIPRSQISALAERFLLYVRCVHEQSVDLLRQEMENQGGWVLHIDSSAEGKELVFVGLGAFQGNQVVLFSQRVTTERGDRLSEVLMQAKETFGEPLCIVRDMGVGGQDAATYVFNGVPQRVCHWHWLADVGSDMLKRLHDELRGLIRGAKIRKHFQGLRNNLSKELVLGATKVRNYEAFLNEKVRTPGELLWALATWVLDYRSAGEGLSFPFDLPYWYLYQRIAQAQKAVRDIARAECDPKMKRLISRFQDRLDKMFGDDDMRNRFKVLTVEMEKLIGLFQRLRKILRLERKLTEELLPSLTLREEVIESKQELEKFYKEAKKGTRNKKYGSELQRAYKIIVDHLDKHGEYLFLPELDNTGKPFPQWAILDRTNNIEESFFGRFKTGIRRATGKKSLSQEFAAHGEDRALVENLKSPVYIRVIYGSLSNLSSCFAKVPVERIREAARNMKSRKQGPEHLPKRIHIELDDLLASIDRTVEASAINSELPSNITNSIEAAVI</sequence>
<gene>
    <name evidence="1" type="ORF">LCGC14_1469360</name>
</gene>
<evidence type="ECO:0008006" key="2">
    <source>
        <dbReference type="Google" id="ProtNLM"/>
    </source>
</evidence>
<organism evidence="1">
    <name type="scientific">marine sediment metagenome</name>
    <dbReference type="NCBI Taxonomy" id="412755"/>
    <lineage>
        <taxon>unclassified sequences</taxon>
        <taxon>metagenomes</taxon>
        <taxon>ecological metagenomes</taxon>
    </lineage>
</organism>
<evidence type="ECO:0000313" key="1">
    <source>
        <dbReference type="EMBL" id="KKM67610.1"/>
    </source>
</evidence>
<reference evidence="1" key="1">
    <citation type="journal article" date="2015" name="Nature">
        <title>Complex archaea that bridge the gap between prokaryotes and eukaryotes.</title>
        <authorList>
            <person name="Spang A."/>
            <person name="Saw J.H."/>
            <person name="Jorgensen S.L."/>
            <person name="Zaremba-Niedzwiedzka K."/>
            <person name="Martijn J."/>
            <person name="Lind A.E."/>
            <person name="van Eijk R."/>
            <person name="Schleper C."/>
            <person name="Guy L."/>
            <person name="Ettema T.J."/>
        </authorList>
    </citation>
    <scope>NUCLEOTIDE SEQUENCE</scope>
</reference>
<accession>A0A0F9LT76</accession>
<comment type="caution">
    <text evidence="1">The sequence shown here is derived from an EMBL/GenBank/DDBJ whole genome shotgun (WGS) entry which is preliminary data.</text>
</comment>
<name>A0A0F9LT76_9ZZZZ</name>
<dbReference type="EMBL" id="LAZR01010318">
    <property type="protein sequence ID" value="KKM67610.1"/>
    <property type="molecule type" value="Genomic_DNA"/>
</dbReference>
<proteinExistence type="predicted"/>
<protein>
    <recommendedName>
        <fullName evidence="2">MULE transposase domain-containing protein</fullName>
    </recommendedName>
</protein>